<keyword evidence="7 9" id="KW-0275">Fatty acid biosynthesis</keyword>
<protein>
    <recommendedName>
        <fullName evidence="9">3-oxoacyl-[acyl-carrier-protein] synthase</fullName>
    </recommendedName>
</protein>
<evidence type="ECO:0000256" key="8">
    <source>
        <dbReference type="ARBA" id="ARBA00023315"/>
    </source>
</evidence>
<sequence length="433" mass="45490">MRRVVVTGLGLVTPLGVGVQHAWKRLLAGESGVVSLIGRNGDPRFAELPSTVGAVVPQGNANEGGWNAIEWIEKGDDRRMANFTQYAIGAAEQALRDAEWKPTLDEQKERTGVCVGSGIGAFDDTVNATAAYEKGGYRKVSPLLVPRILINMAAGHITMKYGFRGPNHAASTACTTGAHSIGDAARFIMFGDADVMVAGGTESCIHPLAMGGFARARSLATEFNDRPAEASRPFDRDRCGFVIGEGAGAVVLEEYEHAKARGARVYGELLGYGLSADAHHMTAPPSDGSGAHLSMRRALNHAKLPASQIDYINAHATSTPLGDAAENQAIKALMLGKDGKQSASEVNVSSCKGAVGHLLGAAGAVEAIFSIMALHEGVLPPTINLHNPGDPAEDFDCNYIPNQAQEKEVRAVLTNSFGFGGTNASLMFGKVDV</sequence>
<dbReference type="Proteomes" id="UP000033140">
    <property type="component" value="Unassembled WGS sequence"/>
</dbReference>
<dbReference type="EMBL" id="BACD03000031">
    <property type="protein sequence ID" value="GAO50287.1"/>
    <property type="molecule type" value="Genomic_DNA"/>
</dbReference>
<evidence type="ECO:0000256" key="2">
    <source>
        <dbReference type="ARBA" id="ARBA00008467"/>
    </source>
</evidence>
<dbReference type="InterPro" id="IPR014031">
    <property type="entry name" value="Ketoacyl_synth_C"/>
</dbReference>
<evidence type="ECO:0000259" key="12">
    <source>
        <dbReference type="PROSITE" id="PS52004"/>
    </source>
</evidence>
<evidence type="ECO:0000256" key="1">
    <source>
        <dbReference type="ARBA" id="ARBA00005194"/>
    </source>
</evidence>
<dbReference type="InterPro" id="IPR000794">
    <property type="entry name" value="Beta-ketoacyl_synthase"/>
</dbReference>
<dbReference type="PROSITE" id="PS00606">
    <property type="entry name" value="KS3_1"/>
    <property type="match status" value="1"/>
</dbReference>
<evidence type="ECO:0000256" key="6">
    <source>
        <dbReference type="ARBA" id="ARBA00023098"/>
    </source>
</evidence>
<evidence type="ECO:0000256" key="3">
    <source>
        <dbReference type="ARBA" id="ARBA00022516"/>
    </source>
</evidence>
<dbReference type="Pfam" id="PF02801">
    <property type="entry name" value="Ketoacyl-synt_C"/>
    <property type="match status" value="1"/>
</dbReference>
<evidence type="ECO:0000313" key="14">
    <source>
        <dbReference type="Proteomes" id="UP000033140"/>
    </source>
</evidence>
<dbReference type="STRING" id="698492.A0A0E9NK80"/>
<evidence type="ECO:0000256" key="10">
    <source>
        <dbReference type="PIRSR" id="PIRSR000447-1"/>
    </source>
</evidence>
<evidence type="ECO:0000256" key="7">
    <source>
        <dbReference type="ARBA" id="ARBA00023160"/>
    </source>
</evidence>
<dbReference type="FunFam" id="3.40.47.10:FF:000015">
    <property type="entry name" value="3-oxoacyl-[acyl-carrier-protein] synthase, mitochondrial"/>
    <property type="match status" value="1"/>
</dbReference>
<dbReference type="Gene3D" id="3.40.47.10">
    <property type="match status" value="2"/>
</dbReference>
<dbReference type="PANTHER" id="PTHR11712:SF336">
    <property type="entry name" value="3-OXOACYL-[ACYL-CARRIER-PROTEIN] SYNTHASE, MITOCHONDRIAL"/>
    <property type="match status" value="1"/>
</dbReference>
<evidence type="ECO:0000256" key="9">
    <source>
        <dbReference type="PIRNR" id="PIRNR000447"/>
    </source>
</evidence>
<evidence type="ECO:0000256" key="11">
    <source>
        <dbReference type="RuleBase" id="RU003694"/>
    </source>
</evidence>
<comment type="pathway">
    <text evidence="1">Lipid metabolism; fatty acid biosynthesis.</text>
</comment>
<dbReference type="NCBIfam" id="NF005589">
    <property type="entry name" value="PRK07314.1"/>
    <property type="match status" value="1"/>
</dbReference>
<proteinExistence type="inferred from homology"/>
<dbReference type="InterPro" id="IPR018201">
    <property type="entry name" value="Ketoacyl_synth_AS"/>
</dbReference>
<reference evidence="13 14" key="1">
    <citation type="journal article" date="2011" name="J. Gen. Appl. Microbiol.">
        <title>Draft genome sequencing of the enigmatic yeast Saitoella complicata.</title>
        <authorList>
            <person name="Nishida H."/>
            <person name="Hamamoto M."/>
            <person name="Sugiyama J."/>
        </authorList>
    </citation>
    <scope>NUCLEOTIDE SEQUENCE [LARGE SCALE GENOMIC DNA]</scope>
    <source>
        <strain evidence="13 14">NRRL Y-17804</strain>
    </source>
</reference>
<dbReference type="RefSeq" id="XP_019021624.1">
    <property type="nucleotide sequence ID" value="XM_019169847.1"/>
</dbReference>
<accession>A0A0E9NK80</accession>
<feature type="domain" description="Ketosynthase family 3 (KS3)" evidence="12">
    <location>
        <begin position="1"/>
        <end position="430"/>
    </location>
</feature>
<keyword evidence="5" id="KW-0276">Fatty acid metabolism</keyword>
<dbReference type="InterPro" id="IPR020841">
    <property type="entry name" value="PKS_Beta-ketoAc_synthase_dom"/>
</dbReference>
<name>A0A0E9NK80_SAICN</name>
<dbReference type="SMART" id="SM00825">
    <property type="entry name" value="PKS_KS"/>
    <property type="match status" value="1"/>
</dbReference>
<keyword evidence="6" id="KW-0443">Lipid metabolism</keyword>
<dbReference type="InterPro" id="IPR017568">
    <property type="entry name" value="3-oxoacyl-ACP_synth-2"/>
</dbReference>
<dbReference type="PANTHER" id="PTHR11712">
    <property type="entry name" value="POLYKETIDE SYNTHASE-RELATED"/>
    <property type="match status" value="1"/>
</dbReference>
<dbReference type="GO" id="GO:0004315">
    <property type="term" value="F:3-oxoacyl-[acyl-carrier-protein] synthase activity"/>
    <property type="evidence" value="ECO:0007669"/>
    <property type="project" value="InterPro"/>
</dbReference>
<organism evidence="13 14">
    <name type="scientific">Saitoella complicata (strain BCRC 22490 / CBS 7301 / JCM 7358 / NBRC 10748 / NRRL Y-17804)</name>
    <dbReference type="NCBI Taxonomy" id="698492"/>
    <lineage>
        <taxon>Eukaryota</taxon>
        <taxon>Fungi</taxon>
        <taxon>Dikarya</taxon>
        <taxon>Ascomycota</taxon>
        <taxon>Taphrinomycotina</taxon>
        <taxon>Taphrinomycotina incertae sedis</taxon>
        <taxon>Saitoella</taxon>
    </lineage>
</organism>
<dbReference type="NCBIfam" id="TIGR03150">
    <property type="entry name" value="fabF"/>
    <property type="match status" value="1"/>
</dbReference>
<dbReference type="AlphaFoldDB" id="A0A0E9NK80"/>
<comment type="caution">
    <text evidence="13">The sequence shown here is derived from an EMBL/GenBank/DDBJ whole genome shotgun (WGS) entry which is preliminary data.</text>
</comment>
<dbReference type="SUPFAM" id="SSF53901">
    <property type="entry name" value="Thiolase-like"/>
    <property type="match status" value="2"/>
</dbReference>
<reference evidence="13 14" key="3">
    <citation type="journal article" date="2015" name="Genome Announc.">
        <title>Draft Genome Sequence of the Archiascomycetous Yeast Saitoella complicata.</title>
        <authorList>
            <person name="Yamauchi K."/>
            <person name="Kondo S."/>
            <person name="Hamamoto M."/>
            <person name="Takahashi Y."/>
            <person name="Ogura Y."/>
            <person name="Hayashi T."/>
            <person name="Nishida H."/>
        </authorList>
    </citation>
    <scope>NUCLEOTIDE SEQUENCE [LARGE SCALE GENOMIC DNA]</scope>
    <source>
        <strain evidence="13 14">NRRL Y-17804</strain>
    </source>
</reference>
<dbReference type="OMA" id="QIGHCLG"/>
<dbReference type="FunFam" id="3.40.47.10:FF:000024">
    <property type="entry name" value="3-oxoacyl-[acyl-carrier-protein] synthase, mitochondrial"/>
    <property type="match status" value="1"/>
</dbReference>
<comment type="similarity">
    <text evidence="2 9 11">Belongs to the thiolase-like superfamily. Beta-ketoacyl-ACP synthases family.</text>
</comment>
<gene>
    <name evidence="13" type="ORF">G7K_4417-t1</name>
</gene>
<dbReference type="PROSITE" id="PS52004">
    <property type="entry name" value="KS3_2"/>
    <property type="match status" value="1"/>
</dbReference>
<dbReference type="InterPro" id="IPR014030">
    <property type="entry name" value="Ketoacyl_synth_N"/>
</dbReference>
<dbReference type="OrthoDB" id="5334845at2759"/>
<dbReference type="GO" id="GO:0006633">
    <property type="term" value="P:fatty acid biosynthetic process"/>
    <property type="evidence" value="ECO:0007669"/>
    <property type="project" value="UniProtKB-KW"/>
</dbReference>
<feature type="active site" description="For beta-ketoacyl synthase activity" evidence="10">
    <location>
        <position position="174"/>
    </location>
</feature>
<dbReference type="GO" id="GO:0005739">
    <property type="term" value="C:mitochondrion"/>
    <property type="evidence" value="ECO:0007669"/>
    <property type="project" value="TreeGrafter"/>
</dbReference>
<dbReference type="Pfam" id="PF00109">
    <property type="entry name" value="ketoacyl-synt"/>
    <property type="match status" value="1"/>
</dbReference>
<dbReference type="CDD" id="cd00834">
    <property type="entry name" value="KAS_I_II"/>
    <property type="match status" value="1"/>
</dbReference>
<dbReference type="PIRSF" id="PIRSF000447">
    <property type="entry name" value="KAS_II"/>
    <property type="match status" value="1"/>
</dbReference>
<keyword evidence="4 9" id="KW-0808">Transferase</keyword>
<evidence type="ECO:0000256" key="4">
    <source>
        <dbReference type="ARBA" id="ARBA00022679"/>
    </source>
</evidence>
<evidence type="ECO:0000256" key="5">
    <source>
        <dbReference type="ARBA" id="ARBA00022832"/>
    </source>
</evidence>
<evidence type="ECO:0000313" key="13">
    <source>
        <dbReference type="EMBL" id="GAO50287.1"/>
    </source>
</evidence>
<keyword evidence="14" id="KW-1185">Reference proteome</keyword>
<reference evidence="13 14" key="2">
    <citation type="journal article" date="2014" name="J. Gen. Appl. Microbiol.">
        <title>The early diverging ascomycetous budding yeast Saitoella complicata has three histone deacetylases belonging to the Clr6, Hos2, and Rpd3 lineages.</title>
        <authorList>
            <person name="Nishida H."/>
            <person name="Matsumoto T."/>
            <person name="Kondo S."/>
            <person name="Hamamoto M."/>
            <person name="Yoshikawa H."/>
        </authorList>
    </citation>
    <scope>NUCLEOTIDE SEQUENCE [LARGE SCALE GENOMIC DNA]</scope>
    <source>
        <strain evidence="13 14">NRRL Y-17804</strain>
    </source>
</reference>
<keyword evidence="8" id="KW-0012">Acyltransferase</keyword>
<keyword evidence="3 9" id="KW-0444">Lipid biosynthesis</keyword>
<dbReference type="InterPro" id="IPR016039">
    <property type="entry name" value="Thiolase-like"/>
</dbReference>